<dbReference type="InterPro" id="IPR017926">
    <property type="entry name" value="GATASE"/>
</dbReference>
<dbReference type="Pfam" id="PF00117">
    <property type="entry name" value="GATase"/>
    <property type="match status" value="1"/>
</dbReference>
<dbReference type="InterPro" id="IPR010139">
    <property type="entry name" value="Imidazole-glycPsynth_HisH"/>
</dbReference>
<comment type="pathway">
    <text evidence="1">Amino-acid biosynthesis; L-histidine biosynthesis; L-histidine from 5-phospho-alpha-D-ribose 1-diphosphate: step 5/9.</text>
</comment>
<feature type="domain" description="Glutamine amidotransferase" evidence="12">
    <location>
        <begin position="42"/>
        <end position="238"/>
    </location>
</feature>
<dbReference type="NCBIfam" id="TIGR01855">
    <property type="entry name" value="IMP_synth_hisH"/>
    <property type="match status" value="1"/>
</dbReference>
<proteinExistence type="inferred from homology"/>
<evidence type="ECO:0000256" key="5">
    <source>
        <dbReference type="ARBA" id="ARBA00022962"/>
    </source>
</evidence>
<dbReference type="InterPro" id="IPR011060">
    <property type="entry name" value="RibuloseP-bd_barrel"/>
</dbReference>
<evidence type="ECO:0000256" key="10">
    <source>
        <dbReference type="RuleBase" id="RU003657"/>
    </source>
</evidence>
<keyword evidence="6 10" id="KW-0368">Histidine biosynthesis</keyword>
<dbReference type="FunFam" id="3.40.50.880:FF:000036">
    <property type="entry name" value="Imidazole glycerol phosphate synthase hisHF"/>
    <property type="match status" value="1"/>
</dbReference>
<organism evidence="13 14">
    <name type="scientific">Oryza rufipogon</name>
    <name type="common">Brownbeard rice</name>
    <name type="synonym">Asian wild rice</name>
    <dbReference type="NCBI Taxonomy" id="4529"/>
    <lineage>
        <taxon>Eukaryota</taxon>
        <taxon>Viridiplantae</taxon>
        <taxon>Streptophyta</taxon>
        <taxon>Embryophyta</taxon>
        <taxon>Tracheophyta</taxon>
        <taxon>Spermatophyta</taxon>
        <taxon>Magnoliopsida</taxon>
        <taxon>Liliopsida</taxon>
        <taxon>Poales</taxon>
        <taxon>Poaceae</taxon>
        <taxon>BOP clade</taxon>
        <taxon>Oryzoideae</taxon>
        <taxon>Oryzeae</taxon>
        <taxon>Oryzinae</taxon>
        <taxon>Oryza</taxon>
    </lineage>
</organism>
<dbReference type="UniPathway" id="UPA00031">
    <property type="reaction ID" value="UER00010"/>
</dbReference>
<dbReference type="AlphaFoldDB" id="A0A0E0NSN0"/>
<dbReference type="PROSITE" id="PS51273">
    <property type="entry name" value="GATASE_TYPE_1"/>
    <property type="match status" value="1"/>
</dbReference>
<comment type="subunit">
    <text evidence="2">Heterodimer of HisH and HisF.</text>
</comment>
<evidence type="ECO:0000256" key="9">
    <source>
        <dbReference type="ARBA" id="ARBA00049534"/>
    </source>
</evidence>
<feature type="region of interest" description="Disordered" evidence="11">
    <location>
        <begin position="1"/>
        <end position="28"/>
    </location>
</feature>
<keyword evidence="14" id="KW-1185">Reference proteome</keyword>
<keyword evidence="5" id="KW-0315">Glutamine amidotransferase</keyword>
<evidence type="ECO:0000256" key="7">
    <source>
        <dbReference type="ARBA" id="ARBA00023239"/>
    </source>
</evidence>
<evidence type="ECO:0000256" key="11">
    <source>
        <dbReference type="SAM" id="MobiDB-lite"/>
    </source>
</evidence>
<dbReference type="SUPFAM" id="SSF52317">
    <property type="entry name" value="Class I glutamine amidotransferase-like"/>
    <property type="match status" value="1"/>
</dbReference>
<dbReference type="HAMAP" id="MF_00278">
    <property type="entry name" value="HisH"/>
    <property type="match status" value="1"/>
</dbReference>
<reference evidence="14" key="1">
    <citation type="submission" date="2013-06" db="EMBL/GenBank/DDBJ databases">
        <authorList>
            <person name="Zhao Q."/>
        </authorList>
    </citation>
    <scope>NUCLEOTIDE SEQUENCE</scope>
    <source>
        <strain evidence="14">cv. W1943</strain>
    </source>
</reference>
<comment type="catalytic activity">
    <reaction evidence="8">
        <text>5-[(5-phospho-1-deoxy-D-ribulos-1-ylimino)methylamino]-1-(5-phospho-beta-D-ribosyl)imidazole-4-carboxamide + L-glutamine = D-erythro-1-(imidazol-4-yl)glycerol 3-phosphate + 5-amino-1-(5-phospho-beta-D-ribosyl)imidazole-4-carboxamide + L-glutamate + H(+)</text>
        <dbReference type="Rhea" id="RHEA:24793"/>
        <dbReference type="ChEBI" id="CHEBI:15378"/>
        <dbReference type="ChEBI" id="CHEBI:29985"/>
        <dbReference type="ChEBI" id="CHEBI:58278"/>
        <dbReference type="ChEBI" id="CHEBI:58359"/>
        <dbReference type="ChEBI" id="CHEBI:58475"/>
        <dbReference type="ChEBI" id="CHEBI:58525"/>
        <dbReference type="EC" id="4.3.2.10"/>
    </reaction>
</comment>
<dbReference type="InterPro" id="IPR013785">
    <property type="entry name" value="Aldolase_TIM"/>
</dbReference>
<dbReference type="GO" id="GO:0016829">
    <property type="term" value="F:lyase activity"/>
    <property type="evidence" value="ECO:0007669"/>
    <property type="project" value="UniProtKB-KW"/>
</dbReference>
<dbReference type="GO" id="GO:0000105">
    <property type="term" value="P:L-histidine biosynthetic process"/>
    <property type="evidence" value="ECO:0007669"/>
    <property type="project" value="UniProtKB-UniPathway"/>
</dbReference>
<keyword evidence="4" id="KW-0378">Hydrolase</keyword>
<dbReference type="InterPro" id="IPR029062">
    <property type="entry name" value="Class_I_gatase-like"/>
</dbReference>
<name>A0A0E0NSN0_ORYRU</name>
<dbReference type="PANTHER" id="PTHR42701:SF1">
    <property type="entry name" value="IMIDAZOLE GLYCEROL PHOSPHATE SYNTHASE SUBUNIT HISH"/>
    <property type="match status" value="1"/>
</dbReference>
<dbReference type="CDD" id="cd01748">
    <property type="entry name" value="GATase1_IGP_Synthase"/>
    <property type="match status" value="1"/>
</dbReference>
<evidence type="ECO:0000313" key="13">
    <source>
        <dbReference type="EnsemblPlants" id="ORUFI03G11390.2"/>
    </source>
</evidence>
<dbReference type="PROSITE" id="PS51274">
    <property type="entry name" value="GATASE_COBBQ"/>
    <property type="match status" value="1"/>
</dbReference>
<evidence type="ECO:0000256" key="8">
    <source>
        <dbReference type="ARBA" id="ARBA00047838"/>
    </source>
</evidence>
<dbReference type="Gramene" id="ORUFI03G11390.2">
    <property type="protein sequence ID" value="ORUFI03G11390.2"/>
    <property type="gene ID" value="ORUFI03G11390"/>
</dbReference>
<protein>
    <recommendedName>
        <fullName evidence="12">Glutamine amidotransferase domain-containing protein</fullName>
    </recommendedName>
</protein>
<evidence type="ECO:0000256" key="6">
    <source>
        <dbReference type="ARBA" id="ARBA00023102"/>
    </source>
</evidence>
<dbReference type="Pfam" id="PF00977">
    <property type="entry name" value="His_biosynth"/>
    <property type="match status" value="1"/>
</dbReference>
<accession>A0A0E0NSN0</accession>
<evidence type="ECO:0000256" key="1">
    <source>
        <dbReference type="ARBA" id="ARBA00005091"/>
    </source>
</evidence>
<keyword evidence="3 10" id="KW-0028">Amino-acid biosynthesis</keyword>
<reference evidence="13" key="2">
    <citation type="submission" date="2015-06" db="UniProtKB">
        <authorList>
            <consortium name="EnsemblPlants"/>
        </authorList>
    </citation>
    <scope>IDENTIFICATION</scope>
</reference>
<dbReference type="Proteomes" id="UP000008022">
    <property type="component" value="Unassembled WGS sequence"/>
</dbReference>
<comment type="similarity">
    <text evidence="10">Belongs to the HisA/HisF family.</text>
</comment>
<dbReference type="Gene3D" id="3.20.20.70">
    <property type="entry name" value="Aldolase class I"/>
    <property type="match status" value="2"/>
</dbReference>
<evidence type="ECO:0000259" key="12">
    <source>
        <dbReference type="Pfam" id="PF00117"/>
    </source>
</evidence>
<comment type="catalytic activity">
    <reaction evidence="9">
        <text>L-glutamine + H2O = L-glutamate + NH4(+)</text>
        <dbReference type="Rhea" id="RHEA:15889"/>
        <dbReference type="ChEBI" id="CHEBI:15377"/>
        <dbReference type="ChEBI" id="CHEBI:28938"/>
        <dbReference type="ChEBI" id="CHEBI:29985"/>
        <dbReference type="ChEBI" id="CHEBI:58359"/>
        <dbReference type="EC" id="3.5.1.2"/>
    </reaction>
</comment>
<dbReference type="Gene3D" id="3.40.50.880">
    <property type="match status" value="1"/>
</dbReference>
<dbReference type="EnsemblPlants" id="ORUFI03G11390.2">
    <property type="protein sequence ID" value="ORUFI03G11390.2"/>
    <property type="gene ID" value="ORUFI03G11390"/>
</dbReference>
<dbReference type="PANTHER" id="PTHR42701">
    <property type="entry name" value="IMIDAZOLE GLYCEROL PHOSPHATE SYNTHASE SUBUNIT HISH"/>
    <property type="match status" value="1"/>
</dbReference>
<dbReference type="InterPro" id="IPR006062">
    <property type="entry name" value="His_biosynth"/>
</dbReference>
<sequence length="500" mass="53868">MAAATSINAVPCSAGRPKRRSQRRGASTVAVRASGDASTVTLLDYGAGNVRSVRNAIRHLGFGIRDVRSPEDILAADRLVFPGVGAFGSAMDVLTRSGMADALREYIRRDRPFLGICLGLQLLFDSSEENGPISGLGVIPGVVRRFDSSKGLIVPHIGWNALEITKDTQLLKGAEGHHVYFVHSYHALPSDENKEWISSVCNYGESFISSISMGNIQAVQFHPEKSGATGLSILKNFLSPNSSGSKVPSRRKASNLAKRVIACLDVRSNDSGDLVVTKGDQYDVRNLGKPVDLASQYYIDGADEVSFLNITGFRDFPLGDLPMLEILLKFGSSVRVLQVKTGKSSLEQISRVYGNQAVVVSIDPRRVYVKNPEEVQFKTVKVSNKGPLGEEYAWYQCTVSGGRDSRPIGAYELAKAVEELGAGEILLNCIDCDDLVKMVSDAVTIPVIASSGAGTVEHFSEVFEKTNASAALAAGIFHRKEVPISAVKEHLVDAGVEVRV</sequence>
<evidence type="ECO:0000256" key="4">
    <source>
        <dbReference type="ARBA" id="ARBA00022801"/>
    </source>
</evidence>
<evidence type="ECO:0000313" key="14">
    <source>
        <dbReference type="Proteomes" id="UP000008022"/>
    </source>
</evidence>
<dbReference type="SUPFAM" id="SSF51366">
    <property type="entry name" value="Ribulose-phoshate binding barrel"/>
    <property type="match status" value="1"/>
</dbReference>
<dbReference type="GO" id="GO:0000107">
    <property type="term" value="F:imidazoleglycerol-phosphate synthase activity"/>
    <property type="evidence" value="ECO:0007669"/>
    <property type="project" value="TreeGrafter"/>
</dbReference>
<keyword evidence="7" id="KW-0456">Lyase</keyword>
<evidence type="ECO:0000256" key="3">
    <source>
        <dbReference type="ARBA" id="ARBA00022605"/>
    </source>
</evidence>
<dbReference type="GO" id="GO:0004359">
    <property type="term" value="F:glutaminase activity"/>
    <property type="evidence" value="ECO:0007669"/>
    <property type="project" value="UniProtKB-EC"/>
</dbReference>
<evidence type="ECO:0000256" key="2">
    <source>
        <dbReference type="ARBA" id="ARBA00011152"/>
    </source>
</evidence>